<protein>
    <submittedName>
        <fullName evidence="3">Uncharacterized protein</fullName>
    </submittedName>
</protein>
<feature type="compositionally biased region" description="Polar residues" evidence="1">
    <location>
        <begin position="19"/>
        <end position="32"/>
    </location>
</feature>
<accession>A0A0M3I6E5</accession>
<sequence>MSSPSSSPSIGVCKRRTKPSSTSSNVPMFSLH</sequence>
<evidence type="ECO:0000313" key="2">
    <source>
        <dbReference type="Proteomes" id="UP000036681"/>
    </source>
</evidence>
<reference evidence="3" key="1">
    <citation type="submission" date="2017-02" db="UniProtKB">
        <authorList>
            <consortium name="WormBaseParasite"/>
        </authorList>
    </citation>
    <scope>IDENTIFICATION</scope>
</reference>
<evidence type="ECO:0000256" key="1">
    <source>
        <dbReference type="SAM" id="MobiDB-lite"/>
    </source>
</evidence>
<dbReference type="WBParaSite" id="ALUE_0001261201-mRNA-1">
    <property type="protein sequence ID" value="ALUE_0001261201-mRNA-1"/>
    <property type="gene ID" value="ALUE_0001261201"/>
</dbReference>
<evidence type="ECO:0000313" key="3">
    <source>
        <dbReference type="WBParaSite" id="ALUE_0001261201-mRNA-1"/>
    </source>
</evidence>
<keyword evidence="2" id="KW-1185">Reference proteome</keyword>
<dbReference type="Proteomes" id="UP000036681">
    <property type="component" value="Unplaced"/>
</dbReference>
<organism evidence="2 3">
    <name type="scientific">Ascaris lumbricoides</name>
    <name type="common">Giant roundworm</name>
    <dbReference type="NCBI Taxonomy" id="6252"/>
    <lineage>
        <taxon>Eukaryota</taxon>
        <taxon>Metazoa</taxon>
        <taxon>Ecdysozoa</taxon>
        <taxon>Nematoda</taxon>
        <taxon>Chromadorea</taxon>
        <taxon>Rhabditida</taxon>
        <taxon>Spirurina</taxon>
        <taxon>Ascaridomorpha</taxon>
        <taxon>Ascaridoidea</taxon>
        <taxon>Ascarididae</taxon>
        <taxon>Ascaris</taxon>
    </lineage>
</organism>
<dbReference type="AlphaFoldDB" id="A0A0M3I6E5"/>
<name>A0A0M3I6E5_ASCLU</name>
<feature type="region of interest" description="Disordered" evidence="1">
    <location>
        <begin position="1"/>
        <end position="32"/>
    </location>
</feature>
<proteinExistence type="predicted"/>